<evidence type="ECO:0008006" key="3">
    <source>
        <dbReference type="Google" id="ProtNLM"/>
    </source>
</evidence>
<name>H2YJH7_CIOSA</name>
<reference evidence="1" key="2">
    <citation type="submission" date="2025-08" db="UniProtKB">
        <authorList>
            <consortium name="Ensembl"/>
        </authorList>
    </citation>
    <scope>IDENTIFICATION</scope>
</reference>
<dbReference type="GeneTree" id="ENSGT00390000016063"/>
<evidence type="ECO:0000313" key="1">
    <source>
        <dbReference type="Ensembl" id="ENSCSAVP00000005476.1"/>
    </source>
</evidence>
<proteinExistence type="predicted"/>
<reference evidence="2" key="1">
    <citation type="submission" date="2003-08" db="EMBL/GenBank/DDBJ databases">
        <authorList>
            <person name="Birren B."/>
            <person name="Nusbaum C."/>
            <person name="Abebe A."/>
            <person name="Abouelleil A."/>
            <person name="Adekoya E."/>
            <person name="Ait-zahra M."/>
            <person name="Allen N."/>
            <person name="Allen T."/>
            <person name="An P."/>
            <person name="Anderson M."/>
            <person name="Anderson S."/>
            <person name="Arachchi H."/>
            <person name="Armbruster J."/>
            <person name="Bachantsang P."/>
            <person name="Baldwin J."/>
            <person name="Barry A."/>
            <person name="Bayul T."/>
            <person name="Blitshsteyn B."/>
            <person name="Bloom T."/>
            <person name="Blye J."/>
            <person name="Boguslavskiy L."/>
            <person name="Borowsky M."/>
            <person name="Boukhgalter B."/>
            <person name="Brunache A."/>
            <person name="Butler J."/>
            <person name="Calixte N."/>
            <person name="Calvo S."/>
            <person name="Camarata J."/>
            <person name="Campo K."/>
            <person name="Chang J."/>
            <person name="Cheshatsang Y."/>
            <person name="Citroen M."/>
            <person name="Collymore A."/>
            <person name="Considine T."/>
            <person name="Cook A."/>
            <person name="Cooke P."/>
            <person name="Corum B."/>
            <person name="Cuomo C."/>
            <person name="David R."/>
            <person name="Dawoe T."/>
            <person name="Degray S."/>
            <person name="Dodge S."/>
            <person name="Dooley K."/>
            <person name="Dorje P."/>
            <person name="Dorjee K."/>
            <person name="Dorris L."/>
            <person name="Duffey N."/>
            <person name="Dupes A."/>
            <person name="Elkins T."/>
            <person name="Engels R."/>
            <person name="Erickson J."/>
            <person name="Farina A."/>
            <person name="Faro S."/>
            <person name="Ferreira P."/>
            <person name="Fischer H."/>
            <person name="Fitzgerald M."/>
            <person name="Foley K."/>
            <person name="Gage D."/>
            <person name="Galagan J."/>
            <person name="Gearin G."/>
            <person name="Gnerre S."/>
            <person name="Gnirke A."/>
            <person name="Goyette A."/>
            <person name="Graham J."/>
            <person name="Grandbois E."/>
            <person name="Gyaltsen K."/>
            <person name="Hafez N."/>
            <person name="Hagopian D."/>
            <person name="Hagos B."/>
            <person name="Hall J."/>
            <person name="Hatcher B."/>
            <person name="Heller A."/>
            <person name="Higgins H."/>
            <person name="Honan T."/>
            <person name="Horn A."/>
            <person name="Houde N."/>
            <person name="Hughes L."/>
            <person name="Hulme W."/>
            <person name="Husby E."/>
            <person name="Iliev I."/>
            <person name="Jaffe D."/>
            <person name="Jones C."/>
            <person name="Kamal M."/>
            <person name="Kamat A."/>
            <person name="Kamvysselis M."/>
            <person name="Karlsson E."/>
            <person name="Kells C."/>
            <person name="Kieu A."/>
            <person name="Kisner P."/>
            <person name="Kodira C."/>
            <person name="Kulbokas E."/>
            <person name="Labutti K."/>
            <person name="Lama D."/>
            <person name="Landers T."/>
            <person name="Leger J."/>
            <person name="Levine S."/>
            <person name="Lewis D."/>
            <person name="Lewis T."/>
            <person name="Lindblad-toh K."/>
            <person name="Liu X."/>
            <person name="Lokyitsang T."/>
            <person name="Lokyitsang Y."/>
            <person name="Lucien O."/>
            <person name="Lui A."/>
            <person name="Ma L.J."/>
            <person name="Mabbitt R."/>
            <person name="Macdonald J."/>
            <person name="Maclean C."/>
            <person name="Major J."/>
            <person name="Manning J."/>
            <person name="Marabella R."/>
            <person name="Maru K."/>
            <person name="Matthews C."/>
            <person name="Mauceli E."/>
            <person name="Mccarthy M."/>
            <person name="Mcdonough S."/>
            <person name="Mcghee T."/>
            <person name="Meldrim J."/>
            <person name="Meneus L."/>
            <person name="Mesirov J."/>
            <person name="Mihalev A."/>
            <person name="Mihova T."/>
            <person name="Mikkelsen T."/>
            <person name="Mlenga V."/>
            <person name="Moru K."/>
            <person name="Mozes J."/>
            <person name="Mulrain L."/>
            <person name="Munson G."/>
            <person name="Naylor J."/>
            <person name="Newes C."/>
            <person name="Nguyen C."/>
            <person name="Nguyen N."/>
            <person name="Nguyen T."/>
            <person name="Nicol R."/>
            <person name="Nielsen C."/>
            <person name="Nizzari M."/>
            <person name="Norbu C."/>
            <person name="Norbu N."/>
            <person name="O'donnell P."/>
            <person name="Okoawo O."/>
            <person name="O'leary S."/>
            <person name="Omotosho B."/>
            <person name="O'neill K."/>
            <person name="Osman S."/>
            <person name="Parker S."/>
            <person name="Perrin D."/>
            <person name="Phunkhang P."/>
            <person name="Piqani B."/>
            <person name="Purcell S."/>
            <person name="Rachupka T."/>
            <person name="Ramasamy U."/>
            <person name="Rameau R."/>
            <person name="Ray V."/>
            <person name="Raymond C."/>
            <person name="Retta R."/>
            <person name="Richardson S."/>
            <person name="Rise C."/>
            <person name="Rodriguez J."/>
            <person name="Rogers J."/>
            <person name="Rogov P."/>
            <person name="Rutman M."/>
            <person name="Schupbach R."/>
            <person name="Seaman C."/>
            <person name="Settipalli S."/>
            <person name="Sharpe T."/>
            <person name="Sheridan J."/>
            <person name="Sherpa N."/>
            <person name="Shi J."/>
            <person name="Smirnov S."/>
            <person name="Smith C."/>
            <person name="Sougnez C."/>
            <person name="Spencer B."/>
            <person name="Stalker J."/>
            <person name="Stange-thomann N."/>
            <person name="Stavropoulos S."/>
            <person name="Stetson K."/>
            <person name="Stone C."/>
            <person name="Stone S."/>
            <person name="Stubbs M."/>
            <person name="Talamas J."/>
            <person name="Tchuinga P."/>
            <person name="Tenzing P."/>
            <person name="Tesfaye S."/>
            <person name="Theodore J."/>
            <person name="Thoulutsang Y."/>
            <person name="Topham K."/>
            <person name="Towey S."/>
            <person name="Tsamla T."/>
            <person name="Tsomo N."/>
            <person name="Vallee D."/>
            <person name="Vassiliev H."/>
            <person name="Venkataraman V."/>
            <person name="Vinson J."/>
            <person name="Vo A."/>
            <person name="Wade C."/>
            <person name="Wang S."/>
            <person name="Wangchuk T."/>
            <person name="Wangdi T."/>
            <person name="Whittaker C."/>
            <person name="Wilkinson J."/>
            <person name="Wu Y."/>
            <person name="Wyman D."/>
            <person name="Yadav S."/>
            <person name="Yang S."/>
            <person name="Yang X."/>
            <person name="Yeager S."/>
            <person name="Yee E."/>
            <person name="Young G."/>
            <person name="Zainoun J."/>
            <person name="Zembeck L."/>
            <person name="Zimmer A."/>
            <person name="Zody M."/>
            <person name="Lander E."/>
        </authorList>
    </citation>
    <scope>NUCLEOTIDE SEQUENCE [LARGE SCALE GENOMIC DNA]</scope>
</reference>
<reference evidence="1" key="3">
    <citation type="submission" date="2025-09" db="UniProtKB">
        <authorList>
            <consortium name="Ensembl"/>
        </authorList>
    </citation>
    <scope>IDENTIFICATION</scope>
</reference>
<dbReference type="AlphaFoldDB" id="H2YJH7"/>
<protein>
    <recommendedName>
        <fullName evidence="3">Peptide-O-fucosyltransferase</fullName>
    </recommendedName>
</protein>
<dbReference type="HOGENOM" id="CLU_1244976_0_0_1"/>
<organism evidence="1 2">
    <name type="scientific">Ciona savignyi</name>
    <name type="common">Pacific transparent sea squirt</name>
    <dbReference type="NCBI Taxonomy" id="51511"/>
    <lineage>
        <taxon>Eukaryota</taxon>
        <taxon>Metazoa</taxon>
        <taxon>Chordata</taxon>
        <taxon>Tunicata</taxon>
        <taxon>Ascidiacea</taxon>
        <taxon>Phlebobranchia</taxon>
        <taxon>Cionidae</taxon>
        <taxon>Ciona</taxon>
    </lineage>
</organism>
<dbReference type="Ensembl" id="ENSCSAVT00000005549.1">
    <property type="protein sequence ID" value="ENSCSAVP00000005476.1"/>
    <property type="gene ID" value="ENSCSAVG00000003272.1"/>
</dbReference>
<evidence type="ECO:0000313" key="2">
    <source>
        <dbReference type="Proteomes" id="UP000007875"/>
    </source>
</evidence>
<dbReference type="Gene3D" id="3.40.50.11350">
    <property type="match status" value="1"/>
</dbReference>
<dbReference type="Proteomes" id="UP000007875">
    <property type="component" value="Unassembled WGS sequence"/>
</dbReference>
<keyword evidence="2" id="KW-1185">Reference proteome</keyword>
<accession>H2YJH7</accession>
<dbReference type="OMA" id="VINRCNC"/>
<sequence length="222" mass="25597">MASVSSSTDLDSMSDHDLYSKIIRYTSLPQYVNTIASQFVRDVMKNRPYVTFHWRFDNSDWMSSCRHNRAPTPRRKLCSFILSLKPPHIANAILLGLTEVNDVILKDVTTNDVISDVYIATPPSQYGVMEELEKLLRVSQNITMHYGIHMRRYVIQNFPHCDWLLPNLNDVLSNSEMTVCVKSHTFYRATSSSWSTNVVLSRPRSKFNPRILDLLRTANHTS</sequence>